<dbReference type="RefSeq" id="XP_002773565.1">
    <property type="nucleotide sequence ID" value="XM_002773519.1"/>
</dbReference>
<dbReference type="Proteomes" id="UP000007800">
    <property type="component" value="Unassembled WGS sequence"/>
</dbReference>
<dbReference type="Gene3D" id="3.30.420.10">
    <property type="entry name" value="Ribonuclease H-like superfamily/Ribonuclease H"/>
    <property type="match status" value="2"/>
</dbReference>
<dbReference type="PROSITE" id="PS50158">
    <property type="entry name" value="ZF_CCHC"/>
    <property type="match status" value="1"/>
</dbReference>
<keyword evidence="5" id="KW-0479">Metal-binding</keyword>
<name>C5LD37_PERM5</name>
<dbReference type="GO" id="GO:0003676">
    <property type="term" value="F:nucleic acid binding"/>
    <property type="evidence" value="ECO:0007669"/>
    <property type="project" value="InterPro"/>
</dbReference>
<feature type="compositionally biased region" description="Basic and acidic residues" evidence="6">
    <location>
        <begin position="352"/>
        <end position="364"/>
    </location>
</feature>
<dbReference type="GeneID" id="9041407"/>
<evidence type="ECO:0000259" key="7">
    <source>
        <dbReference type="PROSITE" id="PS50158"/>
    </source>
</evidence>
<sequence length="1743" mass="196090">MTVKADDDHSPTHGASSEKPFENRFLFLEETLQEVAQNETKLPDLLDEKPLRKLADPATLVTTLLGFGRFTLYTQVKGLSLLCPDGKQVFTLGRFISRWDLSRLTKPDEWTEGKWLKIRSCSSLAHLLAPMTLMLLAYVAPPNIGLVVQEHCMNNRKALTAWTNIPISDDKGTPNDQERTAKALRSWLESCSEVLEAVQTEISAPFRDIHPATTLRKWCTILPKTGQTWSEFLSHEQALHSQLEPAIAWTVRRDKLIKCLTDCYAYFRESEVTREQHLPKLRSSRELKTFQDKLKSIAECHAPLTVDDVLGAALEPLWSRRPNASKLKSREETSTPKPTSGPVVDKNAPSQKQDRDAKAKDQSIKPKSKGCHNCGDLKHWKRDCPLLKSKPVEVKTESPISESKVDDAKRTRNGQTYILGDGNGLTCGDVKVLLGESSSSESKTLKAGLDTCSSINLVSSSVLPNFRFKLIDLHDGFSVDSVGGQVTLKRMAEIRLLAQGNVIKADFYIVDAHLLPVNFDLLIGQKTLHDLGYRLVNVDENKDDSDQTWVDYLAHQGELLAAHEDLEGIIRSEPTTGPTAESLKKLTSPTPVVKPRLQDSMETMVARGVAFMLDELETWRPVRGNCHYRCRARALLPDQQPEEDCPSQTHVFEFDWLDPPDAVVQTKHSKNRDFSQGLLRRLKEGSRQSFDTEINRYLARGWWAPQQDVESPSSIGEYITVFPVEQPAHVGHPVRPCADCRLRNLSLPHASYHGFSMGECATVLMAFSPRHLKFKDISKAFYRLHLPPWREVPLQTGGRKYRSRRVVFGLRFGPLALESFTTYLIRAVIKALTNESPPILAPEELCCYVEGLLLVAYYDDFTLASHHKQLVDVVDELLDEIGGRFGMVFPSDKSADIGTVPDKHLGLNWWYDEGQLSVSCPSIPDELWNSEINKLFSDPTKLTKRSLFRVCGLVLDPLGFHPERELILNQLRSWAGSYGHAIDLPTWDKTIPTSEGDRAILKQLLDQIRSLSNPCRHTSWGQVDTLYAQADASDVGFGWTIKTDNDALVGEKTRTFPTTLRWHCNRREMFAIVDLLKKIVRLVELGLKVKNVSLSSDNGSAVAWCNSNISKVKGFDKLALGRLLNQYHEAQEILQVRGINLITSHVKGTENQRADSLSRFPSTVIFPTPVADAEKSPGVFLIDRSSPTDTVDTQDDSTCSLPTSGFKNKCRAVLGEDDTKWRGLELRRLILPVDQQTQKERTNNKYFHAYEGNLYFRDIEQVDRLYIPSEKGPWSGRLRTVFMALAHRHHYPATSMLSRLRALVWWPSLKKDVRAFVAQCFVCRRESLRILPLGGRQSHRIGERFSTLMIDFAGPFHGVTVDAPGGPWTSPSILLLLDPFSGWLELKLCKDQTSRSTIEGVLSWALRYGLPVRLHSDQGKAFVSEISTALWKSFGVTHTTGAGYHPEAQGAVENAVKFLKSGIRKLTAHVPVSMVFEGLEWISRVHNTSPRYDEDITPEMVVYGARTKDCLDVLLEDFTDQTSSTIDSDFFKALTDKVQTIHRRWKNILAEKRVTNMIGDVREDPVGAGDTTFRVIVDGLHKRRVLGPYTVSNINDEGTMATIKKAGQRAEDEKSVPIWQLFKAPSLDVVRSYGDLDLPSAQGLRSSPPSTGKLVGFRTYGEDDTTYIDLGKVVEEDGDILTIQRYFLDDKDRWHDKNADHERVEVEVKRADICLTGDEVKLDKQGRATRSLRRLLAAAGVDN</sequence>
<reference evidence="9 10" key="1">
    <citation type="submission" date="2008-07" db="EMBL/GenBank/DDBJ databases">
        <authorList>
            <person name="El-Sayed N."/>
            <person name="Caler E."/>
            <person name="Inman J."/>
            <person name="Amedeo P."/>
            <person name="Hass B."/>
            <person name="Wortman J."/>
        </authorList>
    </citation>
    <scope>NUCLEOTIDE SEQUENCE [LARGE SCALE GENOMIC DNA]</scope>
    <source>
        <strain evidence="10">ATCC 50983 / TXsc</strain>
    </source>
</reference>
<evidence type="ECO:0000256" key="5">
    <source>
        <dbReference type="PROSITE-ProRule" id="PRU00047"/>
    </source>
</evidence>
<keyword evidence="4" id="KW-0378">Hydrolase</keyword>
<keyword evidence="4" id="KW-0255">Endonuclease</keyword>
<evidence type="ECO:0000313" key="10">
    <source>
        <dbReference type="Proteomes" id="UP000007800"/>
    </source>
</evidence>
<dbReference type="InterPro" id="IPR036397">
    <property type="entry name" value="RNaseH_sf"/>
</dbReference>
<dbReference type="SUPFAM" id="SSF53098">
    <property type="entry name" value="Ribonuclease H-like"/>
    <property type="match status" value="1"/>
</dbReference>
<dbReference type="Gene3D" id="1.10.340.70">
    <property type="match status" value="1"/>
</dbReference>
<dbReference type="PANTHER" id="PTHR37984:SF5">
    <property type="entry name" value="PROTEIN NYNRIN-LIKE"/>
    <property type="match status" value="1"/>
</dbReference>
<evidence type="ECO:0000256" key="4">
    <source>
        <dbReference type="ARBA" id="ARBA00022759"/>
    </source>
</evidence>
<gene>
    <name evidence="9" type="ORF">Pmar_PMAR029544</name>
</gene>
<feature type="domain" description="Integrase catalytic" evidence="8">
    <location>
        <begin position="1328"/>
        <end position="1506"/>
    </location>
</feature>
<keyword evidence="5" id="KW-0863">Zinc-finger</keyword>
<evidence type="ECO:0000256" key="3">
    <source>
        <dbReference type="ARBA" id="ARBA00022722"/>
    </source>
</evidence>
<keyword evidence="1" id="KW-0808">Transferase</keyword>
<dbReference type="OMA" id="CHGERRY"/>
<dbReference type="OrthoDB" id="414258at2759"/>
<feature type="region of interest" description="Disordered" evidence="6">
    <location>
        <begin position="323"/>
        <end position="370"/>
    </location>
</feature>
<dbReference type="Gene3D" id="2.40.70.10">
    <property type="entry name" value="Acid Proteases"/>
    <property type="match status" value="1"/>
</dbReference>
<dbReference type="GO" id="GO:0004519">
    <property type="term" value="F:endonuclease activity"/>
    <property type="evidence" value="ECO:0007669"/>
    <property type="project" value="UniProtKB-KW"/>
</dbReference>
<evidence type="ECO:0000256" key="6">
    <source>
        <dbReference type="SAM" id="MobiDB-lite"/>
    </source>
</evidence>
<dbReference type="Pfam" id="PF17921">
    <property type="entry name" value="Integrase_H2C2"/>
    <property type="match status" value="1"/>
</dbReference>
<evidence type="ECO:0000256" key="2">
    <source>
        <dbReference type="ARBA" id="ARBA00022695"/>
    </source>
</evidence>
<dbReference type="InterPro" id="IPR021109">
    <property type="entry name" value="Peptidase_aspartic_dom_sf"/>
</dbReference>
<dbReference type="InterPro" id="IPR001584">
    <property type="entry name" value="Integrase_cat-core"/>
</dbReference>
<dbReference type="InterPro" id="IPR012337">
    <property type="entry name" value="RNaseH-like_sf"/>
</dbReference>
<dbReference type="EMBL" id="GG680950">
    <property type="protein sequence ID" value="EER05381.1"/>
    <property type="molecule type" value="Genomic_DNA"/>
</dbReference>
<keyword evidence="3" id="KW-0540">Nuclease</keyword>
<organism evidence="10">
    <name type="scientific">Perkinsus marinus (strain ATCC 50983 / TXsc)</name>
    <dbReference type="NCBI Taxonomy" id="423536"/>
    <lineage>
        <taxon>Eukaryota</taxon>
        <taxon>Sar</taxon>
        <taxon>Alveolata</taxon>
        <taxon>Perkinsozoa</taxon>
        <taxon>Perkinsea</taxon>
        <taxon>Perkinsida</taxon>
        <taxon>Perkinsidae</taxon>
        <taxon>Perkinsus</taxon>
    </lineage>
</organism>
<dbReference type="InterPro" id="IPR036875">
    <property type="entry name" value="Znf_CCHC_sf"/>
</dbReference>
<accession>C5LD37</accession>
<dbReference type="PROSITE" id="PS50994">
    <property type="entry name" value="INTEGRASE"/>
    <property type="match status" value="1"/>
</dbReference>
<keyword evidence="5" id="KW-0862">Zinc</keyword>
<dbReference type="PANTHER" id="PTHR37984">
    <property type="entry name" value="PROTEIN CBG26694"/>
    <property type="match status" value="1"/>
</dbReference>
<evidence type="ECO:0000256" key="1">
    <source>
        <dbReference type="ARBA" id="ARBA00022679"/>
    </source>
</evidence>
<dbReference type="GO" id="GO:0008270">
    <property type="term" value="F:zinc ion binding"/>
    <property type="evidence" value="ECO:0007669"/>
    <property type="project" value="UniProtKB-KW"/>
</dbReference>
<proteinExistence type="predicted"/>
<dbReference type="GO" id="GO:0016779">
    <property type="term" value="F:nucleotidyltransferase activity"/>
    <property type="evidence" value="ECO:0007669"/>
    <property type="project" value="UniProtKB-KW"/>
</dbReference>
<dbReference type="GO" id="GO:0015074">
    <property type="term" value="P:DNA integration"/>
    <property type="evidence" value="ECO:0007669"/>
    <property type="project" value="InterPro"/>
</dbReference>
<protein>
    <submittedName>
        <fullName evidence="9">Retrovirus polyprotein, putative</fullName>
    </submittedName>
</protein>
<dbReference type="SUPFAM" id="SSF57756">
    <property type="entry name" value="Retrovirus zinc finger-like domains"/>
    <property type="match status" value="1"/>
</dbReference>
<dbReference type="InterPro" id="IPR001878">
    <property type="entry name" value="Znf_CCHC"/>
</dbReference>
<evidence type="ECO:0000259" key="8">
    <source>
        <dbReference type="PROSITE" id="PS50994"/>
    </source>
</evidence>
<dbReference type="InParanoid" id="C5LD37"/>
<dbReference type="InterPro" id="IPR050951">
    <property type="entry name" value="Retrovirus_Pol_polyprotein"/>
</dbReference>
<feature type="domain" description="CCHC-type" evidence="7">
    <location>
        <begin position="371"/>
        <end position="385"/>
    </location>
</feature>
<dbReference type="CDD" id="cd00303">
    <property type="entry name" value="retropepsin_like"/>
    <property type="match status" value="1"/>
</dbReference>
<dbReference type="InterPro" id="IPR041588">
    <property type="entry name" value="Integrase_H2C2"/>
</dbReference>
<keyword evidence="10" id="KW-1185">Reference proteome</keyword>
<evidence type="ECO:0000313" key="9">
    <source>
        <dbReference type="EMBL" id="EER05381.1"/>
    </source>
</evidence>
<keyword evidence="2" id="KW-0548">Nucleotidyltransferase</keyword>